<gene>
    <name evidence="8" type="ORF">HZS54_03655</name>
</gene>
<keyword evidence="9" id="KW-1185">Reference proteome</keyword>
<dbReference type="GO" id="GO:0005886">
    <property type="term" value="C:plasma membrane"/>
    <property type="evidence" value="ECO:0007669"/>
    <property type="project" value="UniProtKB-SubCell"/>
</dbReference>
<dbReference type="KEGG" id="hpel:HZS54_03655"/>
<evidence type="ECO:0000256" key="2">
    <source>
        <dbReference type="ARBA" id="ARBA00022475"/>
    </source>
</evidence>
<dbReference type="InterPro" id="IPR032816">
    <property type="entry name" value="VTT_dom"/>
</dbReference>
<dbReference type="RefSeq" id="WP_179920606.1">
    <property type="nucleotide sequence ID" value="NZ_CP058909.1"/>
</dbReference>
<keyword evidence="5 6" id="KW-0472">Membrane</keyword>
<sequence length="215" mass="23727">MASLDSTRRSRLRGFAEDYGLIVVAGFFFLLAVAGAVLFVFGDEQFAQRIIDTYGLPALLPIFVLEGAMLLYFAPSEALVPGAIEFLATAPSGYQWATIALIFAVATVGATLGQVALFQLAKRGGREWLLQKPWFRIDESKLDRFDRWFDRWGKWAVPVSNALLFTRGMLTVPAGVAEIDTREFAALSAAGTVVFEAWLALAYHYAVELGLLNFF</sequence>
<evidence type="ECO:0000256" key="4">
    <source>
        <dbReference type="ARBA" id="ARBA00022989"/>
    </source>
</evidence>
<keyword evidence="4 6" id="KW-1133">Transmembrane helix</keyword>
<keyword evidence="3 6" id="KW-0812">Transmembrane</keyword>
<feature type="transmembrane region" description="Helical" evidence="6">
    <location>
        <begin position="54"/>
        <end position="74"/>
    </location>
</feature>
<dbReference type="EMBL" id="CP058909">
    <property type="protein sequence ID" value="QLH80786.1"/>
    <property type="molecule type" value="Genomic_DNA"/>
</dbReference>
<dbReference type="PANTHER" id="PTHR42709:SF6">
    <property type="entry name" value="UNDECAPRENYL PHOSPHATE TRANSPORTER A"/>
    <property type="match status" value="1"/>
</dbReference>
<dbReference type="OrthoDB" id="204088at2157"/>
<evidence type="ECO:0000259" key="7">
    <source>
        <dbReference type="Pfam" id="PF09335"/>
    </source>
</evidence>
<keyword evidence="2" id="KW-1003">Cell membrane</keyword>
<feature type="transmembrane region" description="Helical" evidence="6">
    <location>
        <begin position="20"/>
        <end position="42"/>
    </location>
</feature>
<evidence type="ECO:0000256" key="3">
    <source>
        <dbReference type="ARBA" id="ARBA00022692"/>
    </source>
</evidence>
<evidence type="ECO:0000256" key="5">
    <source>
        <dbReference type="ARBA" id="ARBA00023136"/>
    </source>
</evidence>
<dbReference type="InterPro" id="IPR051311">
    <property type="entry name" value="DedA_domain"/>
</dbReference>
<dbReference type="Proteomes" id="UP000509346">
    <property type="component" value="Chromosome"/>
</dbReference>
<evidence type="ECO:0000256" key="1">
    <source>
        <dbReference type="ARBA" id="ARBA00004651"/>
    </source>
</evidence>
<name>A0A7D5P4P9_9EURY</name>
<dbReference type="GeneID" id="56081654"/>
<evidence type="ECO:0000313" key="8">
    <source>
        <dbReference type="EMBL" id="QLH80786.1"/>
    </source>
</evidence>
<dbReference type="AlphaFoldDB" id="A0A7D5P4P9"/>
<feature type="transmembrane region" description="Helical" evidence="6">
    <location>
        <begin position="94"/>
        <end position="118"/>
    </location>
</feature>
<dbReference type="Pfam" id="PF09335">
    <property type="entry name" value="VTT_dom"/>
    <property type="match status" value="1"/>
</dbReference>
<dbReference type="PANTHER" id="PTHR42709">
    <property type="entry name" value="ALKALINE PHOSPHATASE LIKE PROTEIN"/>
    <property type="match status" value="1"/>
</dbReference>
<proteinExistence type="predicted"/>
<protein>
    <submittedName>
        <fullName evidence="8">VTT domain-containing protein</fullName>
    </submittedName>
</protein>
<feature type="transmembrane region" description="Helical" evidence="6">
    <location>
        <begin position="184"/>
        <end position="206"/>
    </location>
</feature>
<comment type="subcellular location">
    <subcellularLocation>
        <location evidence="1">Cell membrane</location>
        <topology evidence="1">Multi-pass membrane protein</topology>
    </subcellularLocation>
</comment>
<organism evidence="8 9">
    <name type="scientific">Halosimplex pelagicum</name>
    <dbReference type="NCBI Taxonomy" id="869886"/>
    <lineage>
        <taxon>Archaea</taxon>
        <taxon>Methanobacteriati</taxon>
        <taxon>Methanobacteriota</taxon>
        <taxon>Stenosarchaea group</taxon>
        <taxon>Halobacteria</taxon>
        <taxon>Halobacteriales</taxon>
        <taxon>Haloarculaceae</taxon>
        <taxon>Halosimplex</taxon>
    </lineage>
</organism>
<accession>A0A7D5P4P9</accession>
<reference evidence="8 9" key="1">
    <citation type="submission" date="2020-07" db="EMBL/GenBank/DDBJ databases">
        <title>Halosimplex litoreum sp. nov. and Halosimplex rubrum sp. nov., isolated from different salt environments.</title>
        <authorList>
            <person name="Cui H."/>
        </authorList>
    </citation>
    <scope>NUCLEOTIDE SEQUENCE [LARGE SCALE GENOMIC DNA]</scope>
    <source>
        <strain evidence="8 9">R2</strain>
    </source>
</reference>
<evidence type="ECO:0000313" key="9">
    <source>
        <dbReference type="Proteomes" id="UP000509346"/>
    </source>
</evidence>
<feature type="domain" description="VTT" evidence="7">
    <location>
        <begin position="90"/>
        <end position="194"/>
    </location>
</feature>
<evidence type="ECO:0000256" key="6">
    <source>
        <dbReference type="SAM" id="Phobius"/>
    </source>
</evidence>